<accession>A0A2W6AC86</accession>
<dbReference type="PANTHER" id="PTHR46649:SF4">
    <property type="entry name" value="HALOACID DEHALOGENASE-LIKE HYDROLASE (HAD) SUPERFAMILY PROTEIN"/>
    <property type="match status" value="1"/>
</dbReference>
<dbReference type="InterPro" id="IPR023214">
    <property type="entry name" value="HAD_sf"/>
</dbReference>
<name>A0A2W6AC86_9BACT</name>
<dbReference type="GO" id="GO:0016787">
    <property type="term" value="F:hydrolase activity"/>
    <property type="evidence" value="ECO:0007669"/>
    <property type="project" value="UniProtKB-KW"/>
</dbReference>
<dbReference type="EMBL" id="QHBU01000054">
    <property type="protein sequence ID" value="PZR82898.1"/>
    <property type="molecule type" value="Genomic_DNA"/>
</dbReference>
<dbReference type="InterPro" id="IPR036412">
    <property type="entry name" value="HAD-like_sf"/>
</dbReference>
<evidence type="ECO:0000313" key="1">
    <source>
        <dbReference type="EMBL" id="PZR82898.1"/>
    </source>
</evidence>
<dbReference type="SUPFAM" id="SSF56784">
    <property type="entry name" value="HAD-like"/>
    <property type="match status" value="1"/>
</dbReference>
<dbReference type="NCBIfam" id="TIGR01509">
    <property type="entry name" value="HAD-SF-IA-v3"/>
    <property type="match status" value="1"/>
</dbReference>
<dbReference type="PANTHER" id="PTHR46649">
    <property type="match status" value="1"/>
</dbReference>
<protein>
    <submittedName>
        <fullName evidence="1">HAD family hydrolase</fullName>
    </submittedName>
</protein>
<dbReference type="Gene3D" id="3.40.50.1000">
    <property type="entry name" value="HAD superfamily/HAD-like"/>
    <property type="match status" value="1"/>
</dbReference>
<dbReference type="InterPro" id="IPR006439">
    <property type="entry name" value="HAD-SF_hydro_IA"/>
</dbReference>
<organism evidence="1 2">
    <name type="scientific">Candidatus Aeolococcus gillhamiae</name>
    <dbReference type="NCBI Taxonomy" id="3127015"/>
    <lineage>
        <taxon>Bacteria</taxon>
        <taxon>Bacillati</taxon>
        <taxon>Candidatus Dormiibacterota</taxon>
        <taxon>Candidatus Dormibacteria</taxon>
        <taxon>Candidatus Aeolococcales</taxon>
        <taxon>Candidatus Aeolococcaceae</taxon>
        <taxon>Candidatus Aeolococcus</taxon>
    </lineage>
</organism>
<gene>
    <name evidence="1" type="ORF">DLM65_03005</name>
</gene>
<proteinExistence type="predicted"/>
<dbReference type="PRINTS" id="PR00413">
    <property type="entry name" value="HADHALOGNASE"/>
</dbReference>
<reference evidence="1 2" key="1">
    <citation type="journal article" date="2017" name="Nature">
        <title>Atmospheric trace gases support primary production in Antarctic desert surface soil.</title>
        <authorList>
            <person name="Ji M."/>
            <person name="Greening C."/>
            <person name="Vanwonterghem I."/>
            <person name="Carere C.R."/>
            <person name="Bay S.K."/>
            <person name="Steen J.A."/>
            <person name="Montgomery K."/>
            <person name="Lines T."/>
            <person name="Beardall J."/>
            <person name="van Dorst J."/>
            <person name="Snape I."/>
            <person name="Stott M.B."/>
            <person name="Hugenholtz P."/>
            <person name="Ferrari B.C."/>
        </authorList>
    </citation>
    <scope>NUCLEOTIDE SEQUENCE [LARGE SCALE GENOMIC DNA]</scope>
    <source>
        <strain evidence="1">RRmetagenome_bin12</strain>
    </source>
</reference>
<sequence>MYDGMDHVAHSASRDTYLAWERDRLRRLADASGVERDDVEELAADLHHAIRDFRLATYDEVPGVLESLRARGVTVAVCSNWTWDLDRALEQSGLGQAADVVVTSAQVGVRKPHPRIFEVTVAECGVSPADALFVGDTWYPDVEGALAVGLRPVHVWRSDDAHVGGTPPPLPPGVARVRDLRGVLELV</sequence>
<dbReference type="Pfam" id="PF00702">
    <property type="entry name" value="Hydrolase"/>
    <property type="match status" value="1"/>
</dbReference>
<dbReference type="AlphaFoldDB" id="A0A2W6AC86"/>
<comment type="caution">
    <text evidence="1">The sequence shown here is derived from an EMBL/GenBank/DDBJ whole genome shotgun (WGS) entry which is preliminary data.</text>
</comment>
<evidence type="ECO:0000313" key="2">
    <source>
        <dbReference type="Proteomes" id="UP000248724"/>
    </source>
</evidence>
<keyword evidence="1" id="KW-0378">Hydrolase</keyword>
<dbReference type="Gene3D" id="1.20.120.1600">
    <property type="match status" value="1"/>
</dbReference>
<dbReference type="Proteomes" id="UP000248724">
    <property type="component" value="Unassembled WGS sequence"/>
</dbReference>